<dbReference type="AlphaFoldDB" id="A0AA96LPT7"/>
<dbReference type="PANTHER" id="PTHR34136">
    <property type="match status" value="1"/>
</dbReference>
<keyword evidence="2" id="KW-0808">Transferase</keyword>
<name>A0AA96LPT7_9BACL</name>
<keyword evidence="4" id="KW-1185">Reference proteome</keyword>
<dbReference type="RefSeq" id="WP_314798526.1">
    <property type="nucleotide sequence ID" value="NZ_CP130319.1"/>
</dbReference>
<keyword evidence="1" id="KW-0328">Glycosyltransferase</keyword>
<dbReference type="Proteomes" id="UP001304650">
    <property type="component" value="Chromosome"/>
</dbReference>
<organism evidence="3 4">
    <name type="scientific">Paenibacillus roseopurpureus</name>
    <dbReference type="NCBI Taxonomy" id="2918901"/>
    <lineage>
        <taxon>Bacteria</taxon>
        <taxon>Bacillati</taxon>
        <taxon>Bacillota</taxon>
        <taxon>Bacilli</taxon>
        <taxon>Bacillales</taxon>
        <taxon>Paenibacillaceae</taxon>
        <taxon>Paenibacillus</taxon>
    </lineage>
</organism>
<dbReference type="KEGG" id="proo:MJB10_22085"/>
<dbReference type="PANTHER" id="PTHR34136:SF1">
    <property type="entry name" value="UDP-N-ACETYL-D-MANNOSAMINURONIC ACID TRANSFERASE"/>
    <property type="match status" value="1"/>
</dbReference>
<dbReference type="NCBIfam" id="TIGR00696">
    <property type="entry name" value="wecG_tagA_cpsF"/>
    <property type="match status" value="1"/>
</dbReference>
<reference evidence="3" key="1">
    <citation type="submission" date="2022-02" db="EMBL/GenBank/DDBJ databases">
        <title>Paenibacillus sp. MBLB1832 Whole Genome Shotgun Sequencing.</title>
        <authorList>
            <person name="Hwang C.Y."/>
            <person name="Cho E.-S."/>
            <person name="Seo M.-J."/>
        </authorList>
    </citation>
    <scope>NUCLEOTIDE SEQUENCE</scope>
    <source>
        <strain evidence="3">MBLB1832</strain>
    </source>
</reference>
<evidence type="ECO:0000313" key="4">
    <source>
        <dbReference type="Proteomes" id="UP001304650"/>
    </source>
</evidence>
<evidence type="ECO:0000256" key="2">
    <source>
        <dbReference type="ARBA" id="ARBA00022679"/>
    </source>
</evidence>
<dbReference type="InterPro" id="IPR004629">
    <property type="entry name" value="WecG_TagA_CpsF"/>
</dbReference>
<dbReference type="GO" id="GO:0016758">
    <property type="term" value="F:hexosyltransferase activity"/>
    <property type="evidence" value="ECO:0007669"/>
    <property type="project" value="TreeGrafter"/>
</dbReference>
<dbReference type="EMBL" id="CP130319">
    <property type="protein sequence ID" value="WNR43764.1"/>
    <property type="molecule type" value="Genomic_DNA"/>
</dbReference>
<protein>
    <submittedName>
        <fullName evidence="3">WecB/TagA/CpsF family glycosyltransferase</fullName>
    </submittedName>
</protein>
<dbReference type="CDD" id="cd06533">
    <property type="entry name" value="Glyco_transf_WecG_TagA"/>
    <property type="match status" value="1"/>
</dbReference>
<proteinExistence type="predicted"/>
<sequence length="268" mass="30541">MMNQGKHAICGVNIAAVDYESAVHFIMDAARRQQPYAVSALAVHGVMTGYLDPEHRRRLNGLDLVVPDGQPVRWGLNLIYKTGLKERVYGPELTLRVAQAAAKQRIPIYLYGSKMETLELFERNLAEKFKGLVIAGKEPSKFRSLTPEEKAEVVSRIKASGAQIVFVGLGCPRQEVWAFEYRELLNMPLLAVGAAFDFHAGTLRQAPPWMQRRGLEWLYRFIQEPSRLWKRYMYLNPLYLITLFGEFTGIRKIPNLHPTGMETERSFG</sequence>
<evidence type="ECO:0000313" key="3">
    <source>
        <dbReference type="EMBL" id="WNR43764.1"/>
    </source>
</evidence>
<evidence type="ECO:0000256" key="1">
    <source>
        <dbReference type="ARBA" id="ARBA00022676"/>
    </source>
</evidence>
<accession>A0AA96LPT7</accession>
<gene>
    <name evidence="3" type="ORF">MJB10_22085</name>
</gene>
<dbReference type="Pfam" id="PF03808">
    <property type="entry name" value="Glyco_tran_WecG"/>
    <property type="match status" value="1"/>
</dbReference>